<reference evidence="2 3" key="1">
    <citation type="submission" date="2020-08" db="EMBL/GenBank/DDBJ databases">
        <title>Genomic Encyclopedia of Type Strains, Phase IV (KMG-IV): sequencing the most valuable type-strain genomes for metagenomic binning, comparative biology and taxonomic classification.</title>
        <authorList>
            <person name="Goeker M."/>
        </authorList>
    </citation>
    <scope>NUCLEOTIDE SEQUENCE [LARGE SCALE GENOMIC DNA]</scope>
    <source>
        <strain evidence="2 3">DSM 23240</strain>
    </source>
</reference>
<sequence length="228" mass="24721">MRIRQTSYLYSVLSDAALTLLRISALLTLMNIWHNASAADQADGVNGAQAASDNPASRSARAPLHIQSVIPHARLAGEGRFRWFGIPIYAAQLWVGDNGYQPSAPDAASFALDLRYDRSFEGSKVAESSIDQMRKIGRGSDAEYGPWLSQMKAIFPNVVEGSRLTGIFLPGIGARFYMDGKPIGEIADPQFSSAFFGIWLSPKTTSAPLRKQLLMHAAPSKPANNLAP</sequence>
<dbReference type="EMBL" id="JACHHQ010000014">
    <property type="protein sequence ID" value="MBB5202365.1"/>
    <property type="molecule type" value="Genomic_DNA"/>
</dbReference>
<gene>
    <name evidence="2" type="ORF">HNR39_004229</name>
</gene>
<name>A0A840RWV2_9BURK</name>
<protein>
    <recommendedName>
        <fullName evidence="1">Chalcone isomerase domain-containing protein</fullName>
    </recommendedName>
</protein>
<keyword evidence="3" id="KW-1185">Reference proteome</keyword>
<evidence type="ECO:0000259" key="1">
    <source>
        <dbReference type="Pfam" id="PF16036"/>
    </source>
</evidence>
<proteinExistence type="predicted"/>
<accession>A0A840RWV2</accession>
<dbReference type="InterPro" id="IPR016087">
    <property type="entry name" value="Chalcone_isomerase"/>
</dbReference>
<evidence type="ECO:0000313" key="2">
    <source>
        <dbReference type="EMBL" id="MBB5202365.1"/>
    </source>
</evidence>
<feature type="domain" description="Chalcone isomerase" evidence="1">
    <location>
        <begin position="76"/>
        <end position="214"/>
    </location>
</feature>
<evidence type="ECO:0000313" key="3">
    <source>
        <dbReference type="Proteomes" id="UP000571084"/>
    </source>
</evidence>
<dbReference type="AlphaFoldDB" id="A0A840RWV2"/>
<dbReference type="RefSeq" id="WP_168056057.1">
    <property type="nucleotide sequence ID" value="NZ_JAAOZT010000008.1"/>
</dbReference>
<comment type="caution">
    <text evidence="2">The sequence shown here is derived from an EMBL/GenBank/DDBJ whole genome shotgun (WGS) entry which is preliminary data.</text>
</comment>
<dbReference type="Proteomes" id="UP000571084">
    <property type="component" value="Unassembled WGS sequence"/>
</dbReference>
<dbReference type="Pfam" id="PF16036">
    <property type="entry name" value="Chalcone_3"/>
    <property type="match status" value="1"/>
</dbReference>
<organism evidence="2 3">
    <name type="scientific">Glaciimonas immobilis</name>
    <dbReference type="NCBI Taxonomy" id="728004"/>
    <lineage>
        <taxon>Bacteria</taxon>
        <taxon>Pseudomonadati</taxon>
        <taxon>Pseudomonadota</taxon>
        <taxon>Betaproteobacteria</taxon>
        <taxon>Burkholderiales</taxon>
        <taxon>Oxalobacteraceae</taxon>
        <taxon>Glaciimonas</taxon>
    </lineage>
</organism>